<keyword evidence="3 4" id="KW-0804">Transcription</keyword>
<dbReference type="NCBIfam" id="NF006333">
    <property type="entry name" value="PRK08563.1"/>
    <property type="match status" value="1"/>
</dbReference>
<dbReference type="GeneID" id="41321232"/>
<accession>A0A3G3IGH6</accession>
<keyword evidence="4" id="KW-0963">Cytoplasm</keyword>
<dbReference type="PANTHER" id="PTHR12709">
    <property type="entry name" value="DNA-DIRECTED RNA POLYMERASE II, III"/>
    <property type="match status" value="1"/>
</dbReference>
<name>A0A3G3IGH6_9ARCH</name>
<dbReference type="Gene3D" id="3.30.1490.120">
    <property type="entry name" value="RNA polymerase Rpb7-like, N-terminal domain"/>
    <property type="match status" value="1"/>
</dbReference>
<dbReference type="InterPro" id="IPR012340">
    <property type="entry name" value="NA-bd_OB-fold"/>
</dbReference>
<sequence>MYMITEAQKIVRIPPSKLGEDISDVIGALSSETFEGKLEEDKSIAVLVGDVVPEGPGRIVHGDGAVYQTVKFKQLVFALRDNEVVEGTVVEVLNFGAFIRFGPLDGLLHVSQIMDDHVDIDEGNQRLIGKESGRTLAVGDKVRARVVSIDLNEKTPQDSKIGLTMRQPGLGKLEWIEQDANKHKGDSEEDAEKSASKKGKKGGDE</sequence>
<dbReference type="PANTHER" id="PTHR12709:SF4">
    <property type="entry name" value="DNA-DIRECTED RNA POLYMERASE II SUBUNIT RPB7"/>
    <property type="match status" value="1"/>
</dbReference>
<dbReference type="GO" id="GO:0003677">
    <property type="term" value="F:DNA binding"/>
    <property type="evidence" value="ECO:0007669"/>
    <property type="project" value="InterPro"/>
</dbReference>
<organism evidence="7 8">
    <name type="scientific">Methanomethylophilus alvi</name>
    <dbReference type="NCBI Taxonomy" id="1291540"/>
    <lineage>
        <taxon>Archaea</taxon>
        <taxon>Methanobacteriati</taxon>
        <taxon>Thermoplasmatota</taxon>
        <taxon>Thermoplasmata</taxon>
        <taxon>Methanomassiliicoccales</taxon>
        <taxon>Methanomethylophilaceae</taxon>
        <taxon>Methanomethylophilus</taxon>
    </lineage>
</organism>
<dbReference type="CDD" id="cd04460">
    <property type="entry name" value="S1_RpoE"/>
    <property type="match status" value="1"/>
</dbReference>
<evidence type="ECO:0000256" key="1">
    <source>
        <dbReference type="ARBA" id="ARBA00009307"/>
    </source>
</evidence>
<dbReference type="EMBL" id="CP017686">
    <property type="protein sequence ID" value="AYQ54612.1"/>
    <property type="molecule type" value="Genomic_DNA"/>
</dbReference>
<comment type="function">
    <text evidence="4">DNA-dependent RNA polymerase (RNAP) catalyzes the transcription of DNA into RNA using the four ribonucleoside triphosphates as substrates.</text>
</comment>
<comment type="similarity">
    <text evidence="1 4">Belongs to the eukaryotic RPB7/RPC8 RNA polymerase subunit family.</text>
</comment>
<dbReference type="OMA" id="TMRQPGL"/>
<comment type="subcellular location">
    <subcellularLocation>
        <location evidence="4">Cytoplasm</location>
    </subcellularLocation>
</comment>
<dbReference type="InterPro" id="IPR004519">
    <property type="entry name" value="RNAP_E/RPC8"/>
</dbReference>
<evidence type="ECO:0000313" key="7">
    <source>
        <dbReference type="EMBL" id="AYQ54612.1"/>
    </source>
</evidence>
<comment type="subunit">
    <text evidence="4">Part of the RNA polymerase complex. Forms a stalk with Rpo4 that extends from the main structure.</text>
</comment>
<dbReference type="InterPro" id="IPR046399">
    <property type="entry name" value="RNApol_Rpo7"/>
</dbReference>
<feature type="domain" description="S1 motif" evidence="6">
    <location>
        <begin position="82"/>
        <end position="166"/>
    </location>
</feature>
<dbReference type="Pfam" id="PF03876">
    <property type="entry name" value="SHS2_Rpb7-N"/>
    <property type="match status" value="1"/>
</dbReference>
<proteinExistence type="inferred from homology"/>
<dbReference type="InterPro" id="IPR003029">
    <property type="entry name" value="S1_domain"/>
</dbReference>
<dbReference type="GO" id="GO:0006352">
    <property type="term" value="P:DNA-templated transcription initiation"/>
    <property type="evidence" value="ECO:0007669"/>
    <property type="project" value="InterPro"/>
</dbReference>
<dbReference type="Pfam" id="PF00575">
    <property type="entry name" value="S1"/>
    <property type="match status" value="1"/>
</dbReference>
<dbReference type="NCBIfam" id="TIGR00448">
    <property type="entry name" value="rpoE"/>
    <property type="match status" value="1"/>
</dbReference>
<dbReference type="InterPro" id="IPR036898">
    <property type="entry name" value="RNA_pol_Rpb7-like_N_sf"/>
</dbReference>
<dbReference type="EC" id="2.7.7.6" evidence="4"/>
<gene>
    <name evidence="4" type="primary">rpo7</name>
    <name evidence="4" type="synonym">rpoE</name>
    <name evidence="7" type="ORF">BKD89_02155</name>
</gene>
<dbReference type="PROSITE" id="PS50126">
    <property type="entry name" value="S1"/>
    <property type="match status" value="1"/>
</dbReference>
<dbReference type="GO" id="GO:0000428">
    <property type="term" value="C:DNA-directed RNA polymerase complex"/>
    <property type="evidence" value="ECO:0007669"/>
    <property type="project" value="UniProtKB-KW"/>
</dbReference>
<dbReference type="SUPFAM" id="SSF88798">
    <property type="entry name" value="N-terminal, heterodimerisation domain of RBP7 (RpoE)"/>
    <property type="match status" value="1"/>
</dbReference>
<keyword evidence="4" id="KW-0548">Nucleotidyltransferase</keyword>
<reference evidence="7 8" key="1">
    <citation type="submission" date="2016-10" db="EMBL/GenBank/DDBJ databases">
        <title>Complete genome of the TMA-utilizing, human hosted archaeon Methanomethylophilus alvus Gen. nov, sp. nov., strain Mx-05, derived from a pure culture.</title>
        <authorList>
            <person name="Brugere J.-F."/>
            <person name="Ben Hania W."/>
            <person name="Chaudhary P.P."/>
            <person name="Gaci N."/>
            <person name="Borrel G."/>
            <person name="Cao Van Tuat L."/>
            <person name="Fardeau M.-L."/>
            <person name="Harris H.M.B."/>
            <person name="O'Toole P.W."/>
            <person name="Ollivier B."/>
        </authorList>
    </citation>
    <scope>NUCLEOTIDE SEQUENCE [LARGE SCALE GENOMIC DNA]</scope>
    <source>
        <strain evidence="7 8">Mx-05</strain>
    </source>
</reference>
<dbReference type="InterPro" id="IPR005576">
    <property type="entry name" value="Rpb7-like_N"/>
</dbReference>
<keyword evidence="2 4" id="KW-0240">DNA-directed RNA polymerase</keyword>
<dbReference type="SMART" id="SM00316">
    <property type="entry name" value="S1"/>
    <property type="match status" value="1"/>
</dbReference>
<evidence type="ECO:0000256" key="2">
    <source>
        <dbReference type="ARBA" id="ARBA00022478"/>
    </source>
</evidence>
<dbReference type="RefSeq" id="WP_015504329.1">
    <property type="nucleotide sequence ID" value="NZ_CAYARL010000008.1"/>
</dbReference>
<dbReference type="Gene3D" id="2.40.50.140">
    <property type="entry name" value="Nucleic acid-binding proteins"/>
    <property type="match status" value="1"/>
</dbReference>
<protein>
    <recommendedName>
        <fullName evidence="4">DNA-directed RNA polymerase subunit Rpo7</fullName>
        <ecNumber evidence="4">2.7.7.6</ecNumber>
    </recommendedName>
    <alternativeName>
        <fullName evidence="4">DNA-directed RNA polymerase subunit E</fullName>
    </alternativeName>
</protein>
<evidence type="ECO:0000256" key="3">
    <source>
        <dbReference type="ARBA" id="ARBA00023163"/>
    </source>
</evidence>
<dbReference type="HAMAP" id="MF_00865">
    <property type="entry name" value="RNApol_arch_Rpo7"/>
    <property type="match status" value="1"/>
</dbReference>
<evidence type="ECO:0000256" key="5">
    <source>
        <dbReference type="SAM" id="MobiDB-lite"/>
    </source>
</evidence>
<feature type="region of interest" description="Disordered" evidence="5">
    <location>
        <begin position="174"/>
        <end position="205"/>
    </location>
</feature>
<evidence type="ECO:0000256" key="4">
    <source>
        <dbReference type="HAMAP-Rule" id="MF_00865"/>
    </source>
</evidence>
<comment type="domain">
    <text evidence="4">Forms 2 domains with an elongated structure; Rpo4 packs into the hinge region between the 2 domains.</text>
</comment>
<dbReference type="AlphaFoldDB" id="A0A3G3IGH6"/>
<dbReference type="Proteomes" id="UP000273278">
    <property type="component" value="Chromosome"/>
</dbReference>
<keyword evidence="4" id="KW-0808">Transferase</keyword>
<comment type="catalytic activity">
    <reaction evidence="4">
        <text>RNA(n) + a ribonucleoside 5'-triphosphate = RNA(n+1) + diphosphate</text>
        <dbReference type="Rhea" id="RHEA:21248"/>
        <dbReference type="Rhea" id="RHEA-COMP:14527"/>
        <dbReference type="Rhea" id="RHEA-COMP:17342"/>
        <dbReference type="ChEBI" id="CHEBI:33019"/>
        <dbReference type="ChEBI" id="CHEBI:61557"/>
        <dbReference type="ChEBI" id="CHEBI:140395"/>
        <dbReference type="EC" id="2.7.7.6"/>
    </reaction>
</comment>
<evidence type="ECO:0000313" key="8">
    <source>
        <dbReference type="Proteomes" id="UP000273278"/>
    </source>
</evidence>
<dbReference type="InterPro" id="IPR045113">
    <property type="entry name" value="Rpb7-like"/>
</dbReference>
<dbReference type="GO" id="GO:0005737">
    <property type="term" value="C:cytoplasm"/>
    <property type="evidence" value="ECO:0007669"/>
    <property type="project" value="UniProtKB-SubCell"/>
</dbReference>
<dbReference type="SUPFAM" id="SSF50249">
    <property type="entry name" value="Nucleic acid-binding proteins"/>
    <property type="match status" value="1"/>
</dbReference>
<dbReference type="GO" id="GO:0003899">
    <property type="term" value="F:DNA-directed RNA polymerase activity"/>
    <property type="evidence" value="ECO:0007669"/>
    <property type="project" value="UniProtKB-UniRule"/>
</dbReference>
<feature type="compositionally biased region" description="Basic residues" evidence="5">
    <location>
        <begin position="196"/>
        <end position="205"/>
    </location>
</feature>
<evidence type="ECO:0000259" key="6">
    <source>
        <dbReference type="PROSITE" id="PS50126"/>
    </source>
</evidence>